<evidence type="ECO:0000256" key="6">
    <source>
        <dbReference type="ARBA" id="ARBA00022553"/>
    </source>
</evidence>
<feature type="region of interest" description="Disordered" evidence="10">
    <location>
        <begin position="1"/>
        <end position="23"/>
    </location>
</feature>
<feature type="compositionally biased region" description="Basic and acidic residues" evidence="10">
    <location>
        <begin position="312"/>
        <end position="322"/>
    </location>
</feature>
<evidence type="ECO:0000256" key="3">
    <source>
        <dbReference type="ARBA" id="ARBA00007848"/>
    </source>
</evidence>
<keyword evidence="7" id="KW-0130">Cell adhesion</keyword>
<dbReference type="Gene3D" id="1.20.120.830">
    <property type="entry name" value="Serine-rich domain"/>
    <property type="match status" value="1"/>
</dbReference>
<evidence type="ECO:0000256" key="5">
    <source>
        <dbReference type="ARBA" id="ARBA00022490"/>
    </source>
</evidence>
<dbReference type="InterPro" id="IPR036028">
    <property type="entry name" value="SH3-like_dom_sf"/>
</dbReference>
<dbReference type="InterPro" id="IPR001452">
    <property type="entry name" value="SH3_domain"/>
</dbReference>
<comment type="subcellular location">
    <subcellularLocation>
        <location evidence="1">Cell junction</location>
        <location evidence="1">Focal adhesion</location>
    </subcellularLocation>
    <subcellularLocation>
        <location evidence="2">Cytoplasm</location>
    </subcellularLocation>
</comment>
<dbReference type="Proteomes" id="UP000002494">
    <property type="component" value="Chromosome 17"/>
</dbReference>
<sequence>MTRRKQANRLQPWNYPGDPKCQRSLRENVGEEETLTGERSMRLKNGLVAQTSGDWEGRRINTKHSVSENLMARALYDNVPECAEELAFRKGDILTVIEQNTGGLEGWWLCSLHGRQGIVPGNRVKLLIGPVQEPSSHEQPTPGPMHQNFGQQKLYQVPNSQAAPRDTIYQVPPSYQNQGIYQVPTGHGTPEQDVYQVPPSVQRNIGSTNGPHLGKKVITPVRVGHGYVYEHPSRYQKDVYDVPPSHTTQGVYDIPPSSVKGPVFSVPVGELKPQGVYDIPPTQGVYAIPPSACRDEAGLREKEYDFPPPMKQDGKLDTRPEGVYDIPPTSTKTVGKDLHTKFPCDAPGGAEPMARRHQSLSLHHAPSQVGPSGDTQSDAYDVPRGVQFLEVPTESSEKANLEERDGVYDVPLHNPADAKGSRDVVDGINRLSFSSTGSTRSNMSTSSTSSKESSLSASPSQDKRLLLDPDTAIGKLYWLQQTLETGICSLMSLVTIDWRSYGYMERHINEIRTAVDKVELFLREYLHFARGALANASCLPEPVLLNKMNRELQRVDDSHQILSQTSHDLNECSWSLNVLAINKPQNKCDDLDRFVMVAKTVPDDAKQLTTTISTYAETLFRVDPGNSHLKNGPDSITNSIEYTHTGSQMQPLRPGDYKGQVHNKPLPPTLSKEQPPDCSSSDGSERSWMDDYDYVHLQGKEEFERQQKELLEKENIMKQSKAQLEHHQLSQFQLLEQEITKPVENDISKWKPSQSLPTTNNSVGAQDRQLLCFYYDQCETHFISLLNAIDALFSCVSSAQPPRIFVAHSKFVILSAHKLVFIGDTLTRQVAAQDIRNKVRNSSNQLCEQLKTIVMATKMAALHYPSTTALQEMVHQVTDLSRNAQLFKRSLLEMATF</sequence>
<dbReference type="InterPro" id="IPR021901">
    <property type="entry name" value="CAS_C"/>
</dbReference>
<feature type="domain" description="SH3" evidence="11">
    <location>
        <begin position="67"/>
        <end position="129"/>
    </location>
</feature>
<keyword evidence="13" id="KW-1185">Reference proteome</keyword>
<evidence type="ECO:0000256" key="1">
    <source>
        <dbReference type="ARBA" id="ARBA00004246"/>
    </source>
</evidence>
<dbReference type="CDD" id="cd12002">
    <property type="entry name" value="SH3_NEDD9"/>
    <property type="match status" value="1"/>
</dbReference>
<evidence type="ECO:0000259" key="11">
    <source>
        <dbReference type="PROSITE" id="PS50002"/>
    </source>
</evidence>
<keyword evidence="6" id="KW-0597">Phosphoprotein</keyword>
<dbReference type="Gene3D" id="2.30.30.40">
    <property type="entry name" value="SH3 Domains"/>
    <property type="match status" value="1"/>
</dbReference>
<comment type="similarity">
    <text evidence="3">Belongs to the CAS family.</text>
</comment>
<evidence type="ECO:0000256" key="2">
    <source>
        <dbReference type="ARBA" id="ARBA00004496"/>
    </source>
</evidence>
<dbReference type="PANTHER" id="PTHR10654">
    <property type="entry name" value="CAS SCAFFOLDING PROTEIN"/>
    <property type="match status" value="1"/>
</dbReference>
<evidence type="ECO:0000256" key="10">
    <source>
        <dbReference type="SAM" id="MobiDB-lite"/>
    </source>
</evidence>
<feature type="region of interest" description="Disordered" evidence="10">
    <location>
        <begin position="303"/>
        <end position="423"/>
    </location>
</feature>
<evidence type="ECO:0000256" key="7">
    <source>
        <dbReference type="ARBA" id="ARBA00022889"/>
    </source>
</evidence>
<feature type="compositionally biased region" description="Polar residues" evidence="10">
    <location>
        <begin position="369"/>
        <end position="378"/>
    </location>
</feature>
<feature type="region of interest" description="Disordered" evidence="10">
    <location>
        <begin position="435"/>
        <end position="462"/>
    </location>
</feature>
<dbReference type="InterPro" id="IPR035746">
    <property type="entry name" value="NEDD9_SH3"/>
</dbReference>
<dbReference type="CDD" id="cd11570">
    <property type="entry name" value="FAT-like_NEDD9_C"/>
    <property type="match status" value="1"/>
</dbReference>
<dbReference type="PROSITE" id="PS50002">
    <property type="entry name" value="SH3"/>
    <property type="match status" value="1"/>
</dbReference>
<keyword evidence="8" id="KW-0965">Cell junction</keyword>
<feature type="region of interest" description="Disordered" evidence="10">
    <location>
        <begin position="645"/>
        <end position="686"/>
    </location>
</feature>
<feature type="compositionally biased region" description="Low complexity" evidence="10">
    <location>
        <begin position="435"/>
        <end position="460"/>
    </location>
</feature>
<dbReference type="Pfam" id="PF12026">
    <property type="entry name" value="CAS_C"/>
    <property type="match status" value="1"/>
</dbReference>
<evidence type="ECO:0000313" key="13">
    <source>
        <dbReference type="Proteomes" id="UP000002494"/>
    </source>
</evidence>
<dbReference type="SUPFAM" id="SSF50044">
    <property type="entry name" value="SH3-domain"/>
    <property type="match status" value="1"/>
</dbReference>
<evidence type="ECO:0000256" key="9">
    <source>
        <dbReference type="PROSITE-ProRule" id="PRU00192"/>
    </source>
</evidence>
<feature type="compositionally biased region" description="Basic and acidic residues" evidence="10">
    <location>
        <begin position="395"/>
        <end position="407"/>
    </location>
</feature>
<dbReference type="InterPro" id="IPR014928">
    <property type="entry name" value="Serine_rich_dom"/>
</dbReference>
<name>A0ABK0LRW6_RAT</name>
<keyword evidence="5" id="KW-0963">Cytoplasm</keyword>
<dbReference type="InterPro" id="IPR037362">
    <property type="entry name" value="CAS_fam"/>
</dbReference>
<dbReference type="SMART" id="SM00326">
    <property type="entry name" value="SH3"/>
    <property type="match status" value="1"/>
</dbReference>
<gene>
    <name evidence="12" type="primary">Nedd9</name>
</gene>
<reference evidence="12" key="3">
    <citation type="submission" date="2025-09" db="UniProtKB">
        <authorList>
            <consortium name="Ensembl"/>
        </authorList>
    </citation>
    <scope>IDENTIFICATION</scope>
    <source>
        <strain evidence="12">Brown Norway</strain>
    </source>
</reference>
<proteinExistence type="inferred from homology"/>
<keyword evidence="4 9" id="KW-0728">SH3 domain</keyword>
<organism evidence="12 13">
    <name type="scientific">Rattus norvegicus</name>
    <name type="common">Rat</name>
    <dbReference type="NCBI Taxonomy" id="10116"/>
    <lineage>
        <taxon>Eukaryota</taxon>
        <taxon>Metazoa</taxon>
        <taxon>Chordata</taxon>
        <taxon>Craniata</taxon>
        <taxon>Vertebrata</taxon>
        <taxon>Euteleostomi</taxon>
        <taxon>Mammalia</taxon>
        <taxon>Eutheria</taxon>
        <taxon>Euarchontoglires</taxon>
        <taxon>Glires</taxon>
        <taxon>Rodentia</taxon>
        <taxon>Myomorpha</taxon>
        <taxon>Muroidea</taxon>
        <taxon>Muridae</taxon>
        <taxon>Murinae</taxon>
        <taxon>Rattus</taxon>
    </lineage>
</organism>
<evidence type="ECO:0000256" key="4">
    <source>
        <dbReference type="ARBA" id="ARBA00022443"/>
    </source>
</evidence>
<reference evidence="12" key="1">
    <citation type="submission" date="2024-01" db="EMBL/GenBank/DDBJ databases">
        <title>GRCr8: a new rat reference genome assembly contstructed from accurate long reads and long range scaffolding.</title>
        <authorList>
            <person name="Doris P.A."/>
            <person name="Kalbfleisch T."/>
            <person name="Li K."/>
            <person name="Howe K."/>
            <person name="Wood J."/>
        </authorList>
    </citation>
    <scope>NUCLEOTIDE SEQUENCE [LARGE SCALE GENOMIC DNA]</scope>
    <source>
        <strain evidence="12">Brown Norway</strain>
    </source>
</reference>
<dbReference type="GeneTree" id="ENSGT00950000183008"/>
<accession>A0ABK0LRW6</accession>
<dbReference type="PANTHER" id="PTHR10654:SF20">
    <property type="entry name" value="ENHANCER OF FILAMENTATION 1"/>
    <property type="match status" value="1"/>
</dbReference>
<evidence type="ECO:0000256" key="8">
    <source>
        <dbReference type="ARBA" id="ARBA00022949"/>
    </source>
</evidence>
<dbReference type="Gene3D" id="1.20.120.230">
    <property type="entry name" value="Alpha-catenin/vinculin-like"/>
    <property type="match status" value="1"/>
</dbReference>
<evidence type="ECO:0000313" key="12">
    <source>
        <dbReference type="Ensembl" id="ENSRNOP00000104693.1"/>
    </source>
</evidence>
<reference evidence="12" key="2">
    <citation type="submission" date="2025-08" db="UniProtKB">
        <authorList>
            <consortium name="Ensembl"/>
        </authorList>
    </citation>
    <scope>IDENTIFICATION</scope>
    <source>
        <strain evidence="12">Brown Norway</strain>
    </source>
</reference>
<dbReference type="Pfam" id="PF08824">
    <property type="entry name" value="Serine_rich"/>
    <property type="match status" value="1"/>
</dbReference>
<protein>
    <submittedName>
        <fullName evidence="12">Neural precursor cell expressed, developmentally down-regulated 9</fullName>
    </submittedName>
</protein>
<dbReference type="InterPro" id="IPR038319">
    <property type="entry name" value="Serine_rich_sf"/>
</dbReference>
<dbReference type="RGD" id="1306276">
    <property type="gene designation" value="Nedd9"/>
</dbReference>
<dbReference type="Ensembl" id="ENSRNOT00000142431.1">
    <property type="protein sequence ID" value="ENSRNOP00000104693.1"/>
    <property type="gene ID" value="ENSRNOG00000014548.9"/>
</dbReference>
<dbReference type="Pfam" id="PF14604">
    <property type="entry name" value="SH3_9"/>
    <property type="match status" value="1"/>
</dbReference>